<keyword evidence="1" id="KW-1133">Transmembrane helix</keyword>
<reference evidence="3 4" key="1">
    <citation type="submission" date="2019-09" db="EMBL/GenBank/DDBJ databases">
        <title>Draft genome sequence of the thermophilic Saccharopolyspora hirsuta VKM Ac-666T.</title>
        <authorList>
            <person name="Lobastova T.G."/>
            <person name="Fokina V."/>
            <person name="Bragin E.Y."/>
            <person name="Shtratnikova V.Y."/>
            <person name="Starodumova I.P."/>
            <person name="Tarlachkov S.V."/>
            <person name="Donova M.V."/>
        </authorList>
    </citation>
    <scope>NUCLEOTIDE SEQUENCE [LARGE SCALE GENOMIC DNA]</scope>
    <source>
        <strain evidence="3 4">VKM Ac-666</strain>
    </source>
</reference>
<dbReference type="SMR" id="A0A5M7B7E9"/>
<keyword evidence="2" id="KW-0732">Signal</keyword>
<feature type="signal peptide" evidence="2">
    <location>
        <begin position="1"/>
        <end position="20"/>
    </location>
</feature>
<evidence type="ECO:0000313" key="4">
    <source>
        <dbReference type="Proteomes" id="UP000323946"/>
    </source>
</evidence>
<evidence type="ECO:0008006" key="5">
    <source>
        <dbReference type="Google" id="ProtNLM"/>
    </source>
</evidence>
<dbReference type="EMBL" id="VWPH01000021">
    <property type="protein sequence ID" value="KAA5825503.1"/>
    <property type="molecule type" value="Genomic_DNA"/>
</dbReference>
<feature type="chain" id="PRO_5024419273" description="Conjugal transfer protein TrbC" evidence="2">
    <location>
        <begin position="21"/>
        <end position="104"/>
    </location>
</feature>
<dbReference type="OrthoDB" id="4566527at2"/>
<keyword evidence="4" id="KW-1185">Reference proteome</keyword>
<keyword evidence="1" id="KW-0472">Membrane</keyword>
<organism evidence="3 4">
    <name type="scientific">Saccharopolyspora hirsuta</name>
    <dbReference type="NCBI Taxonomy" id="1837"/>
    <lineage>
        <taxon>Bacteria</taxon>
        <taxon>Bacillati</taxon>
        <taxon>Actinomycetota</taxon>
        <taxon>Actinomycetes</taxon>
        <taxon>Pseudonocardiales</taxon>
        <taxon>Pseudonocardiaceae</taxon>
        <taxon>Saccharopolyspora</taxon>
    </lineage>
</organism>
<dbReference type="Proteomes" id="UP000323946">
    <property type="component" value="Unassembled WGS sequence"/>
</dbReference>
<evidence type="ECO:0000256" key="1">
    <source>
        <dbReference type="SAM" id="Phobius"/>
    </source>
</evidence>
<dbReference type="RefSeq" id="WP_150070819.1">
    <property type="nucleotide sequence ID" value="NZ_VWPH01000021.1"/>
</dbReference>
<name>A0A5M7B7E9_SACHI</name>
<gene>
    <name evidence="3" type="ORF">F1721_32820</name>
</gene>
<proteinExistence type="predicted"/>
<feature type="transmembrane region" description="Helical" evidence="1">
    <location>
        <begin position="39"/>
        <end position="63"/>
    </location>
</feature>
<evidence type="ECO:0000256" key="2">
    <source>
        <dbReference type="SAM" id="SignalP"/>
    </source>
</evidence>
<dbReference type="Pfam" id="PF18895">
    <property type="entry name" value="T4SS_pilin"/>
    <property type="match status" value="1"/>
</dbReference>
<protein>
    <recommendedName>
        <fullName evidence="5">Conjugal transfer protein TrbC</fullName>
    </recommendedName>
</protein>
<sequence>MLAAEIALLALLLTASSAHAETTVVLALVRTLDDVLNNIRGWIMGILALVATVFLTVGGLRYLVADGPGEVEKAKQSFKSAGIGYGLAALAPIVVDILRGFVGA</sequence>
<dbReference type="InterPro" id="IPR043993">
    <property type="entry name" value="T4SS_pilin"/>
</dbReference>
<dbReference type="AlphaFoldDB" id="A0A5M7B7E9"/>
<comment type="caution">
    <text evidence="3">The sequence shown here is derived from an EMBL/GenBank/DDBJ whole genome shotgun (WGS) entry which is preliminary data.</text>
</comment>
<evidence type="ECO:0000313" key="3">
    <source>
        <dbReference type="EMBL" id="KAA5825503.1"/>
    </source>
</evidence>
<keyword evidence="1" id="KW-0812">Transmembrane</keyword>
<feature type="transmembrane region" description="Helical" evidence="1">
    <location>
        <begin position="83"/>
        <end position="102"/>
    </location>
</feature>
<accession>A0A5M7B7E9</accession>